<evidence type="ECO:0000256" key="3">
    <source>
        <dbReference type="ARBA" id="ARBA00023143"/>
    </source>
</evidence>
<comment type="subcellular location">
    <subcellularLocation>
        <location evidence="1 4">Bacterial flagellum basal body</location>
    </subcellularLocation>
</comment>
<dbReference type="GO" id="GO:0009425">
    <property type="term" value="C:bacterial-type flagellum basal body"/>
    <property type="evidence" value="ECO:0007669"/>
    <property type="project" value="UniProtKB-SubCell"/>
</dbReference>
<dbReference type="GO" id="GO:0005198">
    <property type="term" value="F:structural molecule activity"/>
    <property type="evidence" value="ECO:0007669"/>
    <property type="project" value="UniProtKB-UniRule"/>
</dbReference>
<dbReference type="NCBIfam" id="TIGR00205">
    <property type="entry name" value="fliE"/>
    <property type="match status" value="1"/>
</dbReference>
<dbReference type="PANTHER" id="PTHR34653:SF1">
    <property type="entry name" value="FLAGELLAR HOOK-BASAL BODY COMPLEX PROTEIN FLIE"/>
    <property type="match status" value="1"/>
</dbReference>
<reference evidence="6" key="1">
    <citation type="submission" date="2021-10" db="EMBL/GenBank/DDBJ databases">
        <authorList>
            <person name="Criscuolo A."/>
        </authorList>
    </citation>
    <scope>NUCLEOTIDE SEQUENCE</scope>
    <source>
        <strain evidence="6">CIP111885</strain>
    </source>
</reference>
<comment type="caution">
    <text evidence="6">The sequence shown here is derived from an EMBL/GenBank/DDBJ whole genome shotgun (WGS) entry which is preliminary data.</text>
</comment>
<dbReference type="GO" id="GO:0071973">
    <property type="term" value="P:bacterial-type flagellum-dependent cell motility"/>
    <property type="evidence" value="ECO:0007669"/>
    <property type="project" value="InterPro"/>
</dbReference>
<organism evidence="6 7">
    <name type="scientific">Pseudoneobacillus rhizosphaerae</name>
    <dbReference type="NCBI Taxonomy" id="2880968"/>
    <lineage>
        <taxon>Bacteria</taxon>
        <taxon>Bacillati</taxon>
        <taxon>Bacillota</taxon>
        <taxon>Bacilli</taxon>
        <taxon>Bacillales</taxon>
        <taxon>Bacillaceae</taxon>
        <taxon>Pseudoneobacillus</taxon>
    </lineage>
</organism>
<dbReference type="PRINTS" id="PR01006">
    <property type="entry name" value="FLGHOOKFLIE"/>
</dbReference>
<gene>
    <name evidence="4 6" type="primary">fliE</name>
    <name evidence="6" type="ORF">NEOCIP111885_03520</name>
</gene>
<keyword evidence="3 4" id="KW-0975">Bacterial flagellum</keyword>
<dbReference type="EMBL" id="CAKJTG010000023">
    <property type="protein sequence ID" value="CAG9609777.1"/>
    <property type="molecule type" value="Genomic_DNA"/>
</dbReference>
<proteinExistence type="inferred from homology"/>
<dbReference type="HAMAP" id="MF_00724">
    <property type="entry name" value="FliE"/>
    <property type="match status" value="1"/>
</dbReference>
<dbReference type="AlphaFoldDB" id="A0A9C7LC26"/>
<evidence type="ECO:0000313" key="6">
    <source>
        <dbReference type="EMBL" id="CAG9609777.1"/>
    </source>
</evidence>
<evidence type="ECO:0000256" key="4">
    <source>
        <dbReference type="HAMAP-Rule" id="MF_00724"/>
    </source>
</evidence>
<comment type="similarity">
    <text evidence="2 4">Belongs to the FliE family.</text>
</comment>
<keyword evidence="6" id="KW-0969">Cilium</keyword>
<keyword evidence="7" id="KW-1185">Reference proteome</keyword>
<dbReference type="InterPro" id="IPR001624">
    <property type="entry name" value="FliE"/>
</dbReference>
<keyword evidence="6" id="KW-0966">Cell projection</keyword>
<name>A0A9C7LC26_9BACI</name>
<sequence length="100" mass="11131">MDISRVGSDFIKINQNSFQRVQNDSTTKNSFSGILKGYLDNVDSSLKQSSNLTTKVATGEITNLHDVTIASQKAKIALELTVTVRDKAVESYNEIMRMQM</sequence>
<evidence type="ECO:0000256" key="1">
    <source>
        <dbReference type="ARBA" id="ARBA00004117"/>
    </source>
</evidence>
<evidence type="ECO:0000256" key="2">
    <source>
        <dbReference type="ARBA" id="ARBA00009272"/>
    </source>
</evidence>
<dbReference type="GO" id="GO:0003774">
    <property type="term" value="F:cytoskeletal motor activity"/>
    <property type="evidence" value="ECO:0007669"/>
    <property type="project" value="InterPro"/>
</dbReference>
<dbReference type="Pfam" id="PF02049">
    <property type="entry name" value="FliE"/>
    <property type="match status" value="1"/>
</dbReference>
<keyword evidence="6" id="KW-0282">Flagellum</keyword>
<dbReference type="PANTHER" id="PTHR34653">
    <property type="match status" value="1"/>
</dbReference>
<evidence type="ECO:0000256" key="5">
    <source>
        <dbReference type="NCBIfam" id="TIGR00205"/>
    </source>
</evidence>
<dbReference type="RefSeq" id="WP_230498014.1">
    <property type="nucleotide sequence ID" value="NZ_CAKJTG010000023.1"/>
</dbReference>
<evidence type="ECO:0000313" key="7">
    <source>
        <dbReference type="Proteomes" id="UP000789845"/>
    </source>
</evidence>
<dbReference type="Proteomes" id="UP000789845">
    <property type="component" value="Unassembled WGS sequence"/>
</dbReference>
<accession>A0A9C7LC26</accession>
<protein>
    <recommendedName>
        <fullName evidence="4 5">Flagellar hook-basal body complex protein FliE</fullName>
    </recommendedName>
</protein>